<dbReference type="Proteomes" id="UP001596003">
    <property type="component" value="Unassembled WGS sequence"/>
</dbReference>
<keyword evidence="2" id="KW-1185">Reference proteome</keyword>
<proteinExistence type="predicted"/>
<organism evidence="1 2">
    <name type="scientific">Flavobacterium chungangensis</name>
    <dbReference type="NCBI Taxonomy" id="2708132"/>
    <lineage>
        <taxon>Bacteria</taxon>
        <taxon>Pseudomonadati</taxon>
        <taxon>Bacteroidota</taxon>
        <taxon>Flavobacteriia</taxon>
        <taxon>Flavobacteriales</taxon>
        <taxon>Flavobacteriaceae</taxon>
        <taxon>Flavobacterium</taxon>
    </lineage>
</organism>
<evidence type="ECO:0008006" key="3">
    <source>
        <dbReference type="Google" id="ProtNLM"/>
    </source>
</evidence>
<accession>A0ABV8ZJ14</accession>
<reference evidence="2" key="1">
    <citation type="journal article" date="2019" name="Int. J. Syst. Evol. Microbiol.">
        <title>The Global Catalogue of Microorganisms (GCM) 10K type strain sequencing project: providing services to taxonomists for standard genome sequencing and annotation.</title>
        <authorList>
            <consortium name="The Broad Institute Genomics Platform"/>
            <consortium name="The Broad Institute Genome Sequencing Center for Infectious Disease"/>
            <person name="Wu L."/>
            <person name="Ma J."/>
        </authorList>
    </citation>
    <scope>NUCLEOTIDE SEQUENCE [LARGE SCALE GENOMIC DNA]</scope>
    <source>
        <strain evidence="2">NBRC 103627</strain>
    </source>
</reference>
<dbReference type="RefSeq" id="WP_379799867.1">
    <property type="nucleotide sequence ID" value="NZ_JBHSFY010000011.1"/>
</dbReference>
<name>A0ABV8ZJ14_9FLAO</name>
<dbReference type="EMBL" id="JBHSFY010000011">
    <property type="protein sequence ID" value="MFC4478874.1"/>
    <property type="molecule type" value="Genomic_DNA"/>
</dbReference>
<gene>
    <name evidence="1" type="ORF">ACFO3N_17495</name>
</gene>
<evidence type="ECO:0000313" key="1">
    <source>
        <dbReference type="EMBL" id="MFC4478874.1"/>
    </source>
</evidence>
<comment type="caution">
    <text evidence="1">The sequence shown here is derived from an EMBL/GenBank/DDBJ whole genome shotgun (WGS) entry which is preliminary data.</text>
</comment>
<evidence type="ECO:0000313" key="2">
    <source>
        <dbReference type="Proteomes" id="UP001596003"/>
    </source>
</evidence>
<sequence>MKNIFLLFLSTMIMNCSKKQNDLVDYNPIESKSNYKGFNAVKHDASITNLYGTWNTNELLLSNQTKEYFLFPQSTDDYNYGDHIRLNPDQTFSSFYTAECGNDCFTSSKGKYKIIDRNYICFYLEKITQSGDCSGNTESDIDLGLYYYYKKDTIYNLLKSNGNLEQDKKSVYYRDLISAKRVEIEKFYKGHGSLNRFMFDWKRTNNTYETAVVAFCMAQKKIKNYELLYYDKGNRYSTVAIGLVKVNGKFCYVICDTWGDPIVCLYNDAEVQKINEFVDKVETDKSLEVRSFKPKKMSGRTPFDKETIMVSKKGNEIYKVIYENYPKDTEHIGVFTLTVYYRNSLPVYIDFQNEFIGSDTRSSSKTGLYILDWENNKVAVKIIKGDGNYVSIEWIKMKIDEIMNEIK</sequence>
<protein>
    <recommendedName>
        <fullName evidence="3">Lipocalin-like domain-containing protein</fullName>
    </recommendedName>
</protein>